<evidence type="ECO:0000313" key="7">
    <source>
        <dbReference type="EMBL" id="SDQ07117.1"/>
    </source>
</evidence>
<dbReference type="Gene3D" id="1.10.600.10">
    <property type="entry name" value="Farnesyl Diphosphate Synthase"/>
    <property type="match status" value="1"/>
</dbReference>
<dbReference type="InterPro" id="IPR008949">
    <property type="entry name" value="Isoprenoid_synthase_dom_sf"/>
</dbReference>
<dbReference type="PANTHER" id="PTHR12001">
    <property type="entry name" value="GERANYLGERANYL PYROPHOSPHATE SYNTHASE"/>
    <property type="match status" value="1"/>
</dbReference>
<organism evidence="7 8">
    <name type="scientific">Actinopolyspora saharensis</name>
    <dbReference type="NCBI Taxonomy" id="995062"/>
    <lineage>
        <taxon>Bacteria</taxon>
        <taxon>Bacillati</taxon>
        <taxon>Actinomycetota</taxon>
        <taxon>Actinomycetes</taxon>
        <taxon>Actinopolysporales</taxon>
        <taxon>Actinopolysporaceae</taxon>
        <taxon>Actinopolyspora</taxon>
    </lineage>
</organism>
<evidence type="ECO:0000256" key="6">
    <source>
        <dbReference type="RuleBase" id="RU004466"/>
    </source>
</evidence>
<dbReference type="GO" id="GO:0008299">
    <property type="term" value="P:isoprenoid biosynthetic process"/>
    <property type="evidence" value="ECO:0007669"/>
    <property type="project" value="InterPro"/>
</dbReference>
<dbReference type="EMBL" id="FNKO01000001">
    <property type="protein sequence ID" value="SDQ07117.1"/>
    <property type="molecule type" value="Genomic_DNA"/>
</dbReference>
<proteinExistence type="inferred from homology"/>
<comment type="similarity">
    <text evidence="2 6">Belongs to the FPP/GGPP synthase family.</text>
</comment>
<dbReference type="Proteomes" id="UP000199301">
    <property type="component" value="Unassembled WGS sequence"/>
</dbReference>
<evidence type="ECO:0000256" key="4">
    <source>
        <dbReference type="ARBA" id="ARBA00022723"/>
    </source>
</evidence>
<evidence type="ECO:0000313" key="8">
    <source>
        <dbReference type="Proteomes" id="UP000199301"/>
    </source>
</evidence>
<evidence type="ECO:0000256" key="2">
    <source>
        <dbReference type="ARBA" id="ARBA00006706"/>
    </source>
</evidence>
<dbReference type="InterPro" id="IPR033749">
    <property type="entry name" value="Polyprenyl_synt_CS"/>
</dbReference>
<evidence type="ECO:0000256" key="3">
    <source>
        <dbReference type="ARBA" id="ARBA00022679"/>
    </source>
</evidence>
<dbReference type="AlphaFoldDB" id="A0A1H0XW18"/>
<sequence length="374" mass="39865">MPLEDLATGQGAAEVAVDDDIPEQVRQTLADYLRIRVRECGDLDPAVAGAAEELVDFVLRGGKRIRPTFAWWGWRAGGGSALGSAATAMLRAASSLELIQAGALMHDDLIDDSATRRGSPTVHVRFSELHRERGYAGDPRDFGRAAAVLLGDLALSWADDMLRSAGLESGAQARALGSWQAMRTEVLAGQYLDMLGQARADETPEAALRIDELKAASYTVQRPLEFGAEIAGADRATLEVLRRFGADIGVAFQLRDDLLGVFGDPEVTGKPAGDDLREGKRTLLVAEGMLRAKQRSAEGALTLLESSLGAAELTREGVQRVRDVLDGLGAVEAVEKRIGTLADSALAALHEAEMPEAAARALERLSVTVTDRDA</sequence>
<dbReference type="GO" id="GO:0004659">
    <property type="term" value="F:prenyltransferase activity"/>
    <property type="evidence" value="ECO:0007669"/>
    <property type="project" value="InterPro"/>
</dbReference>
<protein>
    <submittedName>
        <fullName evidence="7">Geranylgeranyl diphosphate synthase, type I</fullName>
    </submittedName>
</protein>
<name>A0A1H0XW18_9ACTN</name>
<keyword evidence="4" id="KW-0479">Metal-binding</keyword>
<evidence type="ECO:0000256" key="1">
    <source>
        <dbReference type="ARBA" id="ARBA00001946"/>
    </source>
</evidence>
<keyword evidence="3 6" id="KW-0808">Transferase</keyword>
<keyword evidence="8" id="KW-1185">Reference proteome</keyword>
<dbReference type="RefSeq" id="WP_092520151.1">
    <property type="nucleotide sequence ID" value="NZ_FNKO01000001.1"/>
</dbReference>
<dbReference type="GO" id="GO:0046872">
    <property type="term" value="F:metal ion binding"/>
    <property type="evidence" value="ECO:0007669"/>
    <property type="project" value="UniProtKB-KW"/>
</dbReference>
<dbReference type="SFLD" id="SFLDS00005">
    <property type="entry name" value="Isoprenoid_Synthase_Type_I"/>
    <property type="match status" value="1"/>
</dbReference>
<gene>
    <name evidence="7" type="ORF">SAMN04489718_0056</name>
</gene>
<reference evidence="8" key="1">
    <citation type="submission" date="2016-10" db="EMBL/GenBank/DDBJ databases">
        <authorList>
            <person name="Varghese N."/>
            <person name="Submissions S."/>
        </authorList>
    </citation>
    <scope>NUCLEOTIDE SEQUENCE [LARGE SCALE GENOMIC DNA]</scope>
    <source>
        <strain evidence="8">DSM 45459</strain>
    </source>
</reference>
<dbReference type="InterPro" id="IPR000092">
    <property type="entry name" value="Polyprenyl_synt"/>
</dbReference>
<dbReference type="STRING" id="995062.SAMN04489718_0056"/>
<dbReference type="Pfam" id="PF00348">
    <property type="entry name" value="polyprenyl_synt"/>
    <property type="match status" value="1"/>
</dbReference>
<accession>A0A1H0XW18</accession>
<evidence type="ECO:0000256" key="5">
    <source>
        <dbReference type="ARBA" id="ARBA00022842"/>
    </source>
</evidence>
<dbReference type="OrthoDB" id="4497239at2"/>
<dbReference type="PROSITE" id="PS00444">
    <property type="entry name" value="POLYPRENYL_SYNTHASE_2"/>
    <property type="match status" value="1"/>
</dbReference>
<dbReference type="PANTHER" id="PTHR12001:SF85">
    <property type="entry name" value="SHORT CHAIN ISOPRENYL DIPHOSPHATE SYNTHASE"/>
    <property type="match status" value="1"/>
</dbReference>
<keyword evidence="5" id="KW-0460">Magnesium</keyword>
<dbReference type="SFLD" id="SFLDG01017">
    <property type="entry name" value="Polyprenyl_Transferase_Like"/>
    <property type="match status" value="1"/>
</dbReference>
<dbReference type="PROSITE" id="PS00723">
    <property type="entry name" value="POLYPRENYL_SYNTHASE_1"/>
    <property type="match status" value="1"/>
</dbReference>
<dbReference type="SUPFAM" id="SSF48576">
    <property type="entry name" value="Terpenoid synthases"/>
    <property type="match status" value="1"/>
</dbReference>
<dbReference type="CDD" id="cd00685">
    <property type="entry name" value="Trans_IPPS_HT"/>
    <property type="match status" value="1"/>
</dbReference>
<comment type="cofactor">
    <cofactor evidence="1">
        <name>Mg(2+)</name>
        <dbReference type="ChEBI" id="CHEBI:18420"/>
    </cofactor>
</comment>